<evidence type="ECO:0000256" key="1">
    <source>
        <dbReference type="SAM" id="MobiDB-lite"/>
    </source>
</evidence>
<dbReference type="Proteomes" id="UP000061018">
    <property type="component" value="Chromosome"/>
</dbReference>
<gene>
    <name evidence="2" type="ORF">SAM23877_2763</name>
</gene>
<organism evidence="2 3">
    <name type="scientific">Streptomyces ambofaciens (strain ATCC 23877 / 3486 / DSM 40053 / JCM 4204 / NBRC 12836 / NRRL B-2516)</name>
    <dbReference type="NCBI Taxonomy" id="278992"/>
    <lineage>
        <taxon>Bacteria</taxon>
        <taxon>Bacillati</taxon>
        <taxon>Actinomycetota</taxon>
        <taxon>Actinomycetes</taxon>
        <taxon>Kitasatosporales</taxon>
        <taxon>Streptomycetaceae</taxon>
        <taxon>Streptomyces</taxon>
    </lineage>
</organism>
<dbReference type="KEGG" id="samb:SAM23877_2763"/>
<reference evidence="3" key="1">
    <citation type="journal article" date="2015" name="J. Biotechnol.">
        <title>Complete genome sequence of Streptomyces ambofaciens ATCC 23877, the spiramycin producer.</title>
        <authorList>
            <person name="Thibessard A."/>
            <person name="Haas D."/>
            <person name="Gerbaud C."/>
            <person name="Aigle B."/>
            <person name="Lautru S."/>
            <person name="Pernodet J.L."/>
            <person name="Leblond P."/>
        </authorList>
    </citation>
    <scope>NUCLEOTIDE SEQUENCE [LARGE SCALE GENOMIC DNA]</scope>
    <source>
        <strain evidence="3">ATCC 23877 / 3486 / DSM 40053 / JCM 4204 / NBRC 12836 / NRRL B-2516</strain>
    </source>
</reference>
<name>A0A0K2ASK9_STRA7</name>
<dbReference type="AlphaFoldDB" id="A0A0K2ASK9"/>
<proteinExistence type="predicted"/>
<evidence type="ECO:0000313" key="2">
    <source>
        <dbReference type="EMBL" id="AKZ55812.1"/>
    </source>
</evidence>
<evidence type="ECO:0000313" key="3">
    <source>
        <dbReference type="Proteomes" id="UP000061018"/>
    </source>
</evidence>
<protein>
    <submittedName>
        <fullName evidence="2">Uncharacterized protein</fullName>
    </submittedName>
</protein>
<dbReference type="EMBL" id="CP012382">
    <property type="protein sequence ID" value="AKZ55812.1"/>
    <property type="molecule type" value="Genomic_DNA"/>
</dbReference>
<feature type="region of interest" description="Disordered" evidence="1">
    <location>
        <begin position="46"/>
        <end position="76"/>
    </location>
</feature>
<accession>A0A0K2ASK9</accession>
<sequence>MLSRRADPPACRVSVVLVCPSCGLPGQRTTGRAAQSFPVYVSRQRSSGKVPQDVPRCQVAPPKTLPDIANLDLRTP</sequence>